<dbReference type="Proteomes" id="UP000777002">
    <property type="component" value="Unassembled WGS sequence"/>
</dbReference>
<proteinExistence type="inferred from homology"/>
<dbReference type="CDD" id="cd07182">
    <property type="entry name" value="RNase_HII_bacteria_HII_like"/>
    <property type="match status" value="1"/>
</dbReference>
<reference evidence="18 19" key="1">
    <citation type="journal article" date="2021" name="Sci. Rep.">
        <title>The distribution of antibiotic resistance genes in chicken gut microbiota commensals.</title>
        <authorList>
            <person name="Juricova H."/>
            <person name="Matiasovicova J."/>
            <person name="Kubasova T."/>
            <person name="Cejkova D."/>
            <person name="Rychlik I."/>
        </authorList>
    </citation>
    <scope>NUCLEOTIDE SEQUENCE [LARGE SCALE GENOMIC DNA]</scope>
    <source>
        <strain evidence="18 19">An562</strain>
    </source>
</reference>
<dbReference type="InterPro" id="IPR001352">
    <property type="entry name" value="RNase_HII/HIII"/>
</dbReference>
<dbReference type="RefSeq" id="WP_205050224.1">
    <property type="nucleotide sequence ID" value="NZ_JACJKX010000007.1"/>
</dbReference>
<evidence type="ECO:0000256" key="2">
    <source>
        <dbReference type="ARBA" id="ARBA00001946"/>
    </source>
</evidence>
<evidence type="ECO:0000256" key="8">
    <source>
        <dbReference type="ARBA" id="ARBA00022490"/>
    </source>
</evidence>
<dbReference type="InterPro" id="IPR036397">
    <property type="entry name" value="RNaseH_sf"/>
</dbReference>
<evidence type="ECO:0000259" key="17">
    <source>
        <dbReference type="PROSITE" id="PS51975"/>
    </source>
</evidence>
<dbReference type="InterPro" id="IPR022898">
    <property type="entry name" value="RNase_HII"/>
</dbReference>
<dbReference type="PANTHER" id="PTHR10954">
    <property type="entry name" value="RIBONUCLEASE H2 SUBUNIT A"/>
    <property type="match status" value="1"/>
</dbReference>
<dbReference type="Gene3D" id="3.30.420.10">
    <property type="entry name" value="Ribonuclease H-like superfamily/Ribonuclease H"/>
    <property type="match status" value="1"/>
</dbReference>
<keyword evidence="8 14" id="KW-0963">Cytoplasm</keyword>
<evidence type="ECO:0000313" key="18">
    <source>
        <dbReference type="EMBL" id="MBM6928637.1"/>
    </source>
</evidence>
<evidence type="ECO:0000256" key="15">
    <source>
        <dbReference type="PROSITE-ProRule" id="PRU01319"/>
    </source>
</evidence>
<evidence type="ECO:0000256" key="14">
    <source>
        <dbReference type="HAMAP-Rule" id="MF_00052"/>
    </source>
</evidence>
<dbReference type="NCBIfam" id="NF000596">
    <property type="entry name" value="PRK00015.1-4"/>
    <property type="match status" value="1"/>
</dbReference>
<keyword evidence="19" id="KW-1185">Reference proteome</keyword>
<comment type="function">
    <text evidence="3 14 16">Endonuclease that specifically degrades the RNA of RNA-DNA hybrids.</text>
</comment>
<evidence type="ECO:0000256" key="4">
    <source>
        <dbReference type="ARBA" id="ARBA00004496"/>
    </source>
</evidence>
<feature type="binding site" evidence="14 15">
    <location>
        <position position="113"/>
    </location>
    <ligand>
        <name>a divalent metal cation</name>
        <dbReference type="ChEBI" id="CHEBI:60240"/>
    </ligand>
</feature>
<keyword evidence="13 14" id="KW-0464">Manganese</keyword>
<evidence type="ECO:0000313" key="19">
    <source>
        <dbReference type="Proteomes" id="UP000777002"/>
    </source>
</evidence>
<dbReference type="EC" id="3.1.26.4" evidence="6 14"/>
<comment type="caution">
    <text evidence="18">The sequence shown here is derived from an EMBL/GenBank/DDBJ whole genome shotgun (WGS) entry which is preliminary data.</text>
</comment>
<evidence type="ECO:0000256" key="11">
    <source>
        <dbReference type="ARBA" id="ARBA00022759"/>
    </source>
</evidence>
<dbReference type="NCBIfam" id="NF000595">
    <property type="entry name" value="PRK00015.1-3"/>
    <property type="match status" value="1"/>
</dbReference>
<feature type="binding site" evidence="14 15">
    <location>
        <position position="22"/>
    </location>
    <ligand>
        <name>a divalent metal cation</name>
        <dbReference type="ChEBI" id="CHEBI:60240"/>
    </ligand>
</feature>
<comment type="cofactor">
    <cofactor evidence="2">
        <name>Mg(2+)</name>
        <dbReference type="ChEBI" id="CHEBI:18420"/>
    </cofactor>
</comment>
<gene>
    <name evidence="14 18" type="primary">rnhB</name>
    <name evidence="18" type="ORF">H5985_05055</name>
</gene>
<dbReference type="NCBIfam" id="NF000594">
    <property type="entry name" value="PRK00015.1-1"/>
    <property type="match status" value="1"/>
</dbReference>
<dbReference type="HAMAP" id="MF_00052_B">
    <property type="entry name" value="RNase_HII_B"/>
    <property type="match status" value="1"/>
</dbReference>
<name>A0ABS2GUQ0_9BURK</name>
<evidence type="ECO:0000256" key="7">
    <source>
        <dbReference type="ARBA" id="ARBA00019179"/>
    </source>
</evidence>
<dbReference type="PROSITE" id="PS51975">
    <property type="entry name" value="RNASE_H_2"/>
    <property type="match status" value="1"/>
</dbReference>
<evidence type="ECO:0000256" key="9">
    <source>
        <dbReference type="ARBA" id="ARBA00022722"/>
    </source>
</evidence>
<protein>
    <recommendedName>
        <fullName evidence="7 14">Ribonuclease HII</fullName>
        <shortName evidence="14">RNase HII</shortName>
        <ecNumber evidence="6 14">3.1.26.4</ecNumber>
    </recommendedName>
</protein>
<evidence type="ECO:0000256" key="12">
    <source>
        <dbReference type="ARBA" id="ARBA00022801"/>
    </source>
</evidence>
<evidence type="ECO:0000256" key="10">
    <source>
        <dbReference type="ARBA" id="ARBA00022723"/>
    </source>
</evidence>
<comment type="cofactor">
    <cofactor evidence="14 15">
        <name>Mn(2+)</name>
        <dbReference type="ChEBI" id="CHEBI:29035"/>
    </cofactor>
    <cofactor evidence="14 15">
        <name>Mg(2+)</name>
        <dbReference type="ChEBI" id="CHEBI:18420"/>
    </cofactor>
    <text evidence="14 15">Manganese or magnesium. Binds 1 divalent metal ion per monomer in the absence of substrate. May bind a second metal ion after substrate binding.</text>
</comment>
<keyword evidence="11 14" id="KW-0255">Endonuclease</keyword>
<evidence type="ECO:0000256" key="1">
    <source>
        <dbReference type="ARBA" id="ARBA00000077"/>
    </source>
</evidence>
<dbReference type="Pfam" id="PF01351">
    <property type="entry name" value="RNase_HII"/>
    <property type="match status" value="1"/>
</dbReference>
<organism evidence="18 19">
    <name type="scientific">Parasutterella secunda</name>
    <dbReference type="NCBI Taxonomy" id="626947"/>
    <lineage>
        <taxon>Bacteria</taxon>
        <taxon>Pseudomonadati</taxon>
        <taxon>Pseudomonadota</taxon>
        <taxon>Betaproteobacteria</taxon>
        <taxon>Burkholderiales</taxon>
        <taxon>Sutterellaceae</taxon>
        <taxon>Parasutterella</taxon>
    </lineage>
</organism>
<keyword evidence="10 14" id="KW-0479">Metal-binding</keyword>
<keyword evidence="9 14" id="KW-0540">Nuclease</keyword>
<evidence type="ECO:0000256" key="6">
    <source>
        <dbReference type="ARBA" id="ARBA00012180"/>
    </source>
</evidence>
<dbReference type="SUPFAM" id="SSF53098">
    <property type="entry name" value="Ribonuclease H-like"/>
    <property type="match status" value="1"/>
</dbReference>
<keyword evidence="12 14" id="KW-0378">Hydrolase</keyword>
<feature type="binding site" evidence="14 15">
    <location>
        <position position="21"/>
    </location>
    <ligand>
        <name>a divalent metal cation</name>
        <dbReference type="ChEBI" id="CHEBI:60240"/>
    </ligand>
</feature>
<dbReference type="InterPro" id="IPR024567">
    <property type="entry name" value="RNase_HII/HIII_dom"/>
</dbReference>
<evidence type="ECO:0000256" key="13">
    <source>
        <dbReference type="ARBA" id="ARBA00023211"/>
    </source>
</evidence>
<comment type="subcellular location">
    <subcellularLocation>
        <location evidence="4 14">Cytoplasm</location>
    </subcellularLocation>
</comment>
<sequence>MQNSCLDLFSIDQFTHVAGVDEVGRGCLAGPVVAAAVILDPANPIEGLRDSKKLAPHRREELAEEIKAKALAWSVAEMGPEVIDEINILQATLRAMKLAVERLSVEPDFVRVDGNKLPRWKWLSEAIVKGDDLVPEISAASIIAKTTRDAYMIKMAERYPQYGFEHNVGYGTEVHIEALHRFGPTPIHRKTFAPVTEVIDALSNHSK</sequence>
<feature type="domain" description="RNase H type-2" evidence="17">
    <location>
        <begin position="15"/>
        <end position="204"/>
    </location>
</feature>
<dbReference type="EMBL" id="JACJKX010000007">
    <property type="protein sequence ID" value="MBM6928637.1"/>
    <property type="molecule type" value="Genomic_DNA"/>
</dbReference>
<evidence type="ECO:0000256" key="5">
    <source>
        <dbReference type="ARBA" id="ARBA00007383"/>
    </source>
</evidence>
<evidence type="ECO:0000256" key="16">
    <source>
        <dbReference type="RuleBase" id="RU003515"/>
    </source>
</evidence>
<dbReference type="GO" id="GO:0004523">
    <property type="term" value="F:RNA-DNA hybrid ribonuclease activity"/>
    <property type="evidence" value="ECO:0007669"/>
    <property type="project" value="UniProtKB-EC"/>
</dbReference>
<dbReference type="InterPro" id="IPR012337">
    <property type="entry name" value="RNaseH-like_sf"/>
</dbReference>
<comment type="catalytic activity">
    <reaction evidence="1 14 15 16">
        <text>Endonucleolytic cleavage to 5'-phosphomonoester.</text>
        <dbReference type="EC" id="3.1.26.4"/>
    </reaction>
</comment>
<dbReference type="PANTHER" id="PTHR10954:SF18">
    <property type="entry name" value="RIBONUCLEASE HII"/>
    <property type="match status" value="1"/>
</dbReference>
<evidence type="ECO:0000256" key="3">
    <source>
        <dbReference type="ARBA" id="ARBA00004065"/>
    </source>
</evidence>
<accession>A0ABS2GUQ0</accession>
<comment type="similarity">
    <text evidence="5 14 16">Belongs to the RNase HII family.</text>
</comment>